<proteinExistence type="predicted"/>
<evidence type="ECO:0000313" key="2">
    <source>
        <dbReference type="Proteomes" id="UP001638806"/>
    </source>
</evidence>
<sequence>MDVAYNQHADRARRKNRSSTNINHLTLAPLTRRRRGTTSYLEGKSAPTTPRLLSRSATPSRSRSHARVPSAPSELIAKSKSSTYLAGSATTTTTRRPATSGTATPRRRSSRRRGDDGLGPRDRNDSDWMLRAGALMTSEAREYKGQTWLVSRQSSTSLAAMRDDDEEAFEQELERERSGSSAFGGTDDGYATPNGGNGSRVPSRFNSRSHSLSQGGGGEHHRSASHASTPYDQHHAHHHALHSYHHQQHTGGAAADGSSSASYFPSQSPQHQETPTAAAGISGPDFVNLDEKLEELERDTSFDDEDAVRRLVRRGQTGKGGSWIANVIGWSLFSVDENDEEDDEDDDDESVVDEDEERPRTGRTGWSDRHFEGVSNAPLERIPPPASDEGGWKDAAWLLSVASKVVF</sequence>
<protein>
    <submittedName>
        <fullName evidence="1">Uncharacterized protein</fullName>
    </submittedName>
</protein>
<evidence type="ECO:0000313" key="1">
    <source>
        <dbReference type="EMBL" id="KAL3962248.1"/>
    </source>
</evidence>
<gene>
    <name evidence="1" type="ORF">ACCO45_003771</name>
</gene>
<dbReference type="Proteomes" id="UP001638806">
    <property type="component" value="Unassembled WGS sequence"/>
</dbReference>
<organism evidence="1 2">
    <name type="scientific">Purpureocillium lilacinum</name>
    <name type="common">Paecilomyces lilacinus</name>
    <dbReference type="NCBI Taxonomy" id="33203"/>
    <lineage>
        <taxon>Eukaryota</taxon>
        <taxon>Fungi</taxon>
        <taxon>Dikarya</taxon>
        <taxon>Ascomycota</taxon>
        <taxon>Pezizomycotina</taxon>
        <taxon>Sordariomycetes</taxon>
        <taxon>Hypocreomycetidae</taxon>
        <taxon>Hypocreales</taxon>
        <taxon>Ophiocordycipitaceae</taxon>
        <taxon>Purpureocillium</taxon>
    </lineage>
</organism>
<comment type="caution">
    <text evidence="1">The sequence shown here is derived from an EMBL/GenBank/DDBJ whole genome shotgun (WGS) entry which is preliminary data.</text>
</comment>
<name>A0ACC4E1P1_PURLI</name>
<accession>A0ACC4E1P1</accession>
<reference evidence="1" key="1">
    <citation type="submission" date="2024-12" db="EMBL/GenBank/DDBJ databases">
        <title>Comparative genomics and development of molecular markers within Purpureocillium lilacinum and among Purpureocillium species.</title>
        <authorList>
            <person name="Yeh Z.-Y."/>
            <person name="Ni N.-T."/>
            <person name="Lo P.-H."/>
            <person name="Mushyakhwo K."/>
            <person name="Lin C.-F."/>
            <person name="Nai Y.-S."/>
        </authorList>
    </citation>
    <scope>NUCLEOTIDE SEQUENCE</scope>
    <source>
        <strain evidence="1">NCHU-NPUST-175</strain>
    </source>
</reference>
<keyword evidence="2" id="KW-1185">Reference proteome</keyword>
<dbReference type="EMBL" id="JBGNUJ010000003">
    <property type="protein sequence ID" value="KAL3962248.1"/>
    <property type="molecule type" value="Genomic_DNA"/>
</dbReference>